<protein>
    <submittedName>
        <fullName evidence="1">Uncharacterized protein</fullName>
    </submittedName>
</protein>
<dbReference type="EMBL" id="JARIHO010000007">
    <property type="protein sequence ID" value="KAJ7357902.1"/>
    <property type="molecule type" value="Genomic_DNA"/>
</dbReference>
<evidence type="ECO:0000313" key="1">
    <source>
        <dbReference type="EMBL" id="KAJ7357902.1"/>
    </source>
</evidence>
<gene>
    <name evidence="1" type="ORF">DFH08DRAFT_801782</name>
</gene>
<dbReference type="Proteomes" id="UP001218218">
    <property type="component" value="Unassembled WGS sequence"/>
</dbReference>
<evidence type="ECO:0000313" key="2">
    <source>
        <dbReference type="Proteomes" id="UP001218218"/>
    </source>
</evidence>
<name>A0AAD7AFZ0_9AGAR</name>
<proteinExistence type="predicted"/>
<sequence length="360" mass="41198">MDEYLADLSVAIDNVLDRWAVVKPIHIAVKYKLHVLSHIPDAVWQFGPSVLFATKIFECWNAVFRLCSVLSNHQAPSLDIATMLVHMERFKHQVSGGWWKPDDEDEWPQAGTVKRLSKAKRKSGPQWKEKIIEGLPQLSEMIWNDCKHAVAHSEDLCFVNSWVFLTEGVETIAGCIAKILVPESSILESSAVVIVEHFDISNSNDKHLDMPLLICTTKNYYVQPKDILFKFNVQHDCPHFSCPLVDVTGGNQEQQASKITRKMKAHSDDSRFHINLHALHNSHLVREMLPHHLTKQKLYFLNCKAKHSEFAAELQETGPQKWMQAQARSQATKLRNKQDKEDKATAAQDRNVAWTFLKYS</sequence>
<organism evidence="1 2">
    <name type="scientific">Mycena albidolilacea</name>
    <dbReference type="NCBI Taxonomy" id="1033008"/>
    <lineage>
        <taxon>Eukaryota</taxon>
        <taxon>Fungi</taxon>
        <taxon>Dikarya</taxon>
        <taxon>Basidiomycota</taxon>
        <taxon>Agaricomycotina</taxon>
        <taxon>Agaricomycetes</taxon>
        <taxon>Agaricomycetidae</taxon>
        <taxon>Agaricales</taxon>
        <taxon>Marasmiineae</taxon>
        <taxon>Mycenaceae</taxon>
        <taxon>Mycena</taxon>
    </lineage>
</organism>
<accession>A0AAD7AFZ0</accession>
<keyword evidence="2" id="KW-1185">Reference proteome</keyword>
<comment type="caution">
    <text evidence="1">The sequence shown here is derived from an EMBL/GenBank/DDBJ whole genome shotgun (WGS) entry which is preliminary data.</text>
</comment>
<reference evidence="1" key="1">
    <citation type="submission" date="2023-03" db="EMBL/GenBank/DDBJ databases">
        <title>Massive genome expansion in bonnet fungi (Mycena s.s.) driven by repeated elements and novel gene families across ecological guilds.</title>
        <authorList>
            <consortium name="Lawrence Berkeley National Laboratory"/>
            <person name="Harder C.B."/>
            <person name="Miyauchi S."/>
            <person name="Viragh M."/>
            <person name="Kuo A."/>
            <person name="Thoen E."/>
            <person name="Andreopoulos B."/>
            <person name="Lu D."/>
            <person name="Skrede I."/>
            <person name="Drula E."/>
            <person name="Henrissat B."/>
            <person name="Morin E."/>
            <person name="Kohler A."/>
            <person name="Barry K."/>
            <person name="LaButti K."/>
            <person name="Morin E."/>
            <person name="Salamov A."/>
            <person name="Lipzen A."/>
            <person name="Mereny Z."/>
            <person name="Hegedus B."/>
            <person name="Baldrian P."/>
            <person name="Stursova M."/>
            <person name="Weitz H."/>
            <person name="Taylor A."/>
            <person name="Grigoriev I.V."/>
            <person name="Nagy L.G."/>
            <person name="Martin F."/>
            <person name="Kauserud H."/>
        </authorList>
    </citation>
    <scope>NUCLEOTIDE SEQUENCE</scope>
    <source>
        <strain evidence="1">CBHHK002</strain>
    </source>
</reference>
<dbReference type="AlphaFoldDB" id="A0AAD7AFZ0"/>